<feature type="transmembrane region" description="Helical" evidence="7">
    <location>
        <begin position="22"/>
        <end position="45"/>
    </location>
</feature>
<sequence>MHPTRALCVVLSYAKQTIARSAFAKSVGTLVSASVVAQLVVLAATPLTTRLYGPADFGAFAVFTAIFALVLVVSSFRYELAVPLPRSDANAFGVLSLALCLNCAVALLVAPAVVIWRAPLAQLLNAPELSDILWILPIAIIGAGSYRAFRLWAVRRHEFGTIARTRIVQSIAMVVVQIGAGFAGFGGAGLAAGYAVGQTSGAFRLAAGTGHRFAGTQRSFFARMKYLARRYDRFPKYDVAAALIDTLSVQLPNLLLALLFSPAIAGFYMLGERVLAVPLGLLSQSIGQVLYARSRKAVEVGRISELAMKLLLAMSAFLALPVLIMFLAGEPLFAFAFGEAWREAGLFASWLTIGLFGQFLFSSISLVLMATNAQNINLMLQSMMLVLRGAALLYGFVTGSALGAIIALSLANLVGYLFACVVIIGHTRTHDAKRSAPPLADGGN</sequence>
<feature type="transmembrane region" description="Helical" evidence="7">
    <location>
        <begin position="170"/>
        <end position="196"/>
    </location>
</feature>
<evidence type="ECO:0000256" key="4">
    <source>
        <dbReference type="ARBA" id="ARBA00022692"/>
    </source>
</evidence>
<dbReference type="PANTHER" id="PTHR30250:SF10">
    <property type="entry name" value="LIPOPOLYSACCHARIDE BIOSYNTHESIS PROTEIN WZXC"/>
    <property type="match status" value="1"/>
</dbReference>
<dbReference type="Proteomes" id="UP000262379">
    <property type="component" value="Unassembled WGS sequence"/>
</dbReference>
<organism evidence="8 9">
    <name type="scientific">Mesorhizobium denitrificans</name>
    <dbReference type="NCBI Taxonomy" id="2294114"/>
    <lineage>
        <taxon>Bacteria</taxon>
        <taxon>Pseudomonadati</taxon>
        <taxon>Pseudomonadota</taxon>
        <taxon>Alphaproteobacteria</taxon>
        <taxon>Hyphomicrobiales</taxon>
        <taxon>Phyllobacteriaceae</taxon>
        <taxon>Mesorhizobium</taxon>
    </lineage>
</organism>
<keyword evidence="6 7" id="KW-0472">Membrane</keyword>
<evidence type="ECO:0000256" key="2">
    <source>
        <dbReference type="ARBA" id="ARBA00007430"/>
    </source>
</evidence>
<dbReference type="EMBL" id="QURN01000011">
    <property type="protein sequence ID" value="RFC66756.1"/>
    <property type="molecule type" value="Genomic_DNA"/>
</dbReference>
<evidence type="ECO:0000313" key="8">
    <source>
        <dbReference type="EMBL" id="RFC66756.1"/>
    </source>
</evidence>
<evidence type="ECO:0000256" key="6">
    <source>
        <dbReference type="ARBA" id="ARBA00023136"/>
    </source>
</evidence>
<feature type="transmembrane region" description="Helical" evidence="7">
    <location>
        <begin position="90"/>
        <end position="112"/>
    </location>
</feature>
<keyword evidence="5 7" id="KW-1133">Transmembrane helix</keyword>
<comment type="caution">
    <text evidence="8">The sequence shown here is derived from an EMBL/GenBank/DDBJ whole genome shotgun (WGS) entry which is preliminary data.</text>
</comment>
<accession>A0A371XBZ3</accession>
<evidence type="ECO:0000256" key="3">
    <source>
        <dbReference type="ARBA" id="ARBA00022475"/>
    </source>
</evidence>
<feature type="transmembrane region" description="Helical" evidence="7">
    <location>
        <begin position="57"/>
        <end position="78"/>
    </location>
</feature>
<evidence type="ECO:0008006" key="10">
    <source>
        <dbReference type="Google" id="ProtNLM"/>
    </source>
</evidence>
<evidence type="ECO:0000256" key="1">
    <source>
        <dbReference type="ARBA" id="ARBA00004651"/>
    </source>
</evidence>
<feature type="transmembrane region" description="Helical" evidence="7">
    <location>
        <begin position="242"/>
        <end position="269"/>
    </location>
</feature>
<feature type="transmembrane region" description="Helical" evidence="7">
    <location>
        <begin position="402"/>
        <end position="424"/>
    </location>
</feature>
<evidence type="ECO:0000313" key="9">
    <source>
        <dbReference type="Proteomes" id="UP000262379"/>
    </source>
</evidence>
<feature type="transmembrane region" description="Helical" evidence="7">
    <location>
        <begin position="347"/>
        <end position="369"/>
    </location>
</feature>
<feature type="transmembrane region" description="Helical" evidence="7">
    <location>
        <begin position="376"/>
        <end position="396"/>
    </location>
</feature>
<keyword evidence="3" id="KW-1003">Cell membrane</keyword>
<comment type="subcellular location">
    <subcellularLocation>
        <location evidence="1">Cell membrane</location>
        <topology evidence="1">Multi-pass membrane protein</topology>
    </subcellularLocation>
</comment>
<evidence type="ECO:0000256" key="5">
    <source>
        <dbReference type="ARBA" id="ARBA00022989"/>
    </source>
</evidence>
<name>A0A371XBZ3_9HYPH</name>
<feature type="transmembrane region" description="Helical" evidence="7">
    <location>
        <begin position="306"/>
        <end position="327"/>
    </location>
</feature>
<dbReference type="InterPro" id="IPR050833">
    <property type="entry name" value="Poly_Biosynth_Transport"/>
</dbReference>
<keyword evidence="4 7" id="KW-0812">Transmembrane</keyword>
<dbReference type="GO" id="GO:0005886">
    <property type="term" value="C:plasma membrane"/>
    <property type="evidence" value="ECO:0007669"/>
    <property type="project" value="UniProtKB-SubCell"/>
</dbReference>
<reference evidence="9" key="1">
    <citation type="submission" date="2018-08" db="EMBL/GenBank/DDBJ databases">
        <authorList>
            <person name="Im W.T."/>
        </authorList>
    </citation>
    <scope>NUCLEOTIDE SEQUENCE [LARGE SCALE GENOMIC DNA]</scope>
    <source>
        <strain evidence="9">LA-28</strain>
    </source>
</reference>
<dbReference type="Pfam" id="PF13440">
    <property type="entry name" value="Polysacc_synt_3"/>
    <property type="match status" value="1"/>
</dbReference>
<feature type="transmembrane region" description="Helical" evidence="7">
    <location>
        <begin position="132"/>
        <end position="149"/>
    </location>
</feature>
<proteinExistence type="inferred from homology"/>
<comment type="similarity">
    <text evidence="2">Belongs to the polysaccharide synthase family.</text>
</comment>
<protein>
    <recommendedName>
        <fullName evidence="10">Lipopolysaccharide biosynthesis protein</fullName>
    </recommendedName>
</protein>
<evidence type="ECO:0000256" key="7">
    <source>
        <dbReference type="SAM" id="Phobius"/>
    </source>
</evidence>
<dbReference type="PANTHER" id="PTHR30250">
    <property type="entry name" value="PST FAMILY PREDICTED COLANIC ACID TRANSPORTER"/>
    <property type="match status" value="1"/>
</dbReference>
<keyword evidence="9" id="KW-1185">Reference proteome</keyword>
<dbReference type="AlphaFoldDB" id="A0A371XBZ3"/>
<gene>
    <name evidence="8" type="ORF">DY251_14550</name>
</gene>